<feature type="transmembrane region" description="Helical" evidence="1">
    <location>
        <begin position="319"/>
        <end position="343"/>
    </location>
</feature>
<feature type="transmembrane region" description="Helical" evidence="1">
    <location>
        <begin position="364"/>
        <end position="392"/>
    </location>
</feature>
<feature type="transmembrane region" description="Helical" evidence="1">
    <location>
        <begin position="182"/>
        <end position="201"/>
    </location>
</feature>
<evidence type="ECO:0000313" key="2">
    <source>
        <dbReference type="EMBL" id="MFC6238371.1"/>
    </source>
</evidence>
<keyword evidence="1" id="KW-0472">Membrane</keyword>
<evidence type="ECO:0000313" key="3">
    <source>
        <dbReference type="Proteomes" id="UP001596138"/>
    </source>
</evidence>
<keyword evidence="1" id="KW-1133">Transmembrane helix</keyword>
<feature type="transmembrane region" description="Helical" evidence="1">
    <location>
        <begin position="294"/>
        <end position="313"/>
    </location>
</feature>
<accession>A0ABW1T0Y5</accession>
<reference evidence="3" key="1">
    <citation type="journal article" date="2019" name="Int. J. Syst. Evol. Microbiol.">
        <title>The Global Catalogue of Microorganisms (GCM) 10K type strain sequencing project: providing services to taxonomists for standard genome sequencing and annotation.</title>
        <authorList>
            <consortium name="The Broad Institute Genomics Platform"/>
            <consortium name="The Broad Institute Genome Sequencing Center for Infectious Disease"/>
            <person name="Wu L."/>
            <person name="Ma J."/>
        </authorList>
    </citation>
    <scope>NUCLEOTIDE SEQUENCE [LARGE SCALE GENOMIC DNA]</scope>
    <source>
        <strain evidence="3">CGMCC 4.7317</strain>
    </source>
</reference>
<sequence>MSSRLSTSQKIGYAAGSVGTGGFSTVPGLLLLYYLTDELGVAAAAAGLVVLLPKAWDVVLNPFVGSWSDRTTSRWGARVPWMMRGAVLLPLAFAAMFWAPGGLADAGAALWVAGCFLLAATGFAFFQVPYIAQPAELTDDYAERTSLMTWRIALLTLAILVFGAGAPGLVKAGGDGLAGYRLMGVVCGTLFLIGFGVAILATRNLPTVLRAEPSGGLGEQLRAVAENRDFRVLFAAFVIQALGTSTALAGAAYVAEYLLGAKGMTTVLFVALVAPAILLVPVWRIFAARRGKQAGFRWATVLFLVGAVVMAFAGRVPTWFLLVGVAVAGTGYAGQQLFPLAMLPDTIQADALRTGRLRSGVFTGVWTAGETLGFALGPFLFAMVLALGGFVATTSGVSVDQPQSALTAIALGFGALPALLMLTSLPVLRRYSLTEASLADLAAQPGAR</sequence>
<dbReference type="Gene3D" id="1.20.1250.20">
    <property type="entry name" value="MFS general substrate transporter like domains"/>
    <property type="match status" value="2"/>
</dbReference>
<dbReference type="InterPro" id="IPR039672">
    <property type="entry name" value="MFS_2"/>
</dbReference>
<feature type="transmembrane region" description="Helical" evidence="1">
    <location>
        <begin position="267"/>
        <end position="287"/>
    </location>
</feature>
<dbReference type="PANTHER" id="PTHR11328">
    <property type="entry name" value="MAJOR FACILITATOR SUPERFAMILY DOMAIN-CONTAINING PROTEIN"/>
    <property type="match status" value="1"/>
</dbReference>
<feature type="transmembrane region" description="Helical" evidence="1">
    <location>
        <begin position="404"/>
        <end position="428"/>
    </location>
</feature>
<dbReference type="Proteomes" id="UP001596138">
    <property type="component" value="Unassembled WGS sequence"/>
</dbReference>
<feature type="transmembrane region" description="Helical" evidence="1">
    <location>
        <begin position="41"/>
        <end position="60"/>
    </location>
</feature>
<gene>
    <name evidence="2" type="ORF">ACFQGU_10820</name>
</gene>
<proteinExistence type="predicted"/>
<evidence type="ECO:0000256" key="1">
    <source>
        <dbReference type="SAM" id="Phobius"/>
    </source>
</evidence>
<keyword evidence="1" id="KW-0812">Transmembrane</keyword>
<keyword evidence="3" id="KW-1185">Reference proteome</keyword>
<dbReference type="SUPFAM" id="SSF103473">
    <property type="entry name" value="MFS general substrate transporter"/>
    <property type="match status" value="1"/>
</dbReference>
<dbReference type="Pfam" id="PF13347">
    <property type="entry name" value="MFS_2"/>
    <property type="match status" value="1"/>
</dbReference>
<feature type="transmembrane region" description="Helical" evidence="1">
    <location>
        <begin position="12"/>
        <end position="35"/>
    </location>
</feature>
<dbReference type="InterPro" id="IPR036259">
    <property type="entry name" value="MFS_trans_sf"/>
</dbReference>
<dbReference type="RefSeq" id="WP_386766528.1">
    <property type="nucleotide sequence ID" value="NZ_JBHSTI010000008.1"/>
</dbReference>
<name>A0ABW1T0Y5_9ACTN</name>
<dbReference type="EMBL" id="JBHSTI010000008">
    <property type="protein sequence ID" value="MFC6238371.1"/>
    <property type="molecule type" value="Genomic_DNA"/>
</dbReference>
<feature type="transmembrane region" description="Helical" evidence="1">
    <location>
        <begin position="81"/>
        <end position="99"/>
    </location>
</feature>
<protein>
    <submittedName>
        <fullName evidence="2">MFS transporter</fullName>
    </submittedName>
</protein>
<feature type="transmembrane region" description="Helical" evidence="1">
    <location>
        <begin position="152"/>
        <end position="170"/>
    </location>
</feature>
<comment type="caution">
    <text evidence="2">The sequence shown here is derived from an EMBL/GenBank/DDBJ whole genome shotgun (WGS) entry which is preliminary data.</text>
</comment>
<organism evidence="2 3">
    <name type="scientific">Longivirga aurantiaca</name>
    <dbReference type="NCBI Taxonomy" id="1837743"/>
    <lineage>
        <taxon>Bacteria</taxon>
        <taxon>Bacillati</taxon>
        <taxon>Actinomycetota</taxon>
        <taxon>Actinomycetes</taxon>
        <taxon>Sporichthyales</taxon>
        <taxon>Sporichthyaceae</taxon>
        <taxon>Longivirga</taxon>
    </lineage>
</organism>
<feature type="transmembrane region" description="Helical" evidence="1">
    <location>
        <begin position="232"/>
        <end position="255"/>
    </location>
</feature>
<dbReference type="PANTHER" id="PTHR11328:SF24">
    <property type="entry name" value="MAJOR FACILITATOR SUPERFAMILY (MFS) PROFILE DOMAIN-CONTAINING PROTEIN"/>
    <property type="match status" value="1"/>
</dbReference>
<feature type="transmembrane region" description="Helical" evidence="1">
    <location>
        <begin position="111"/>
        <end position="132"/>
    </location>
</feature>